<dbReference type="RefSeq" id="WP_236550068.1">
    <property type="nucleotide sequence ID" value="NZ_LR732312.1"/>
</dbReference>
<sequence length="140" mass="16349">MKPKRYPVLLRQVTTIQDDAMRESVDLEAEGMLFETKDGFAVKFLQEDEQPIDTTIKWSHDQVALNRKGPVSMHHVFILGQQTKSGYESQFGQMLMQTETHTIEMRDQQMRFTYDLMMNHQAVGTYTIELTWKRSETDGV</sequence>
<dbReference type="Gene3D" id="2.40.128.20">
    <property type="match status" value="1"/>
</dbReference>
<gene>
    <name evidence="1" type="ORF">EXIGUO9Y_380043</name>
</gene>
<dbReference type="AlphaFoldDB" id="A0A653IGA0"/>
<evidence type="ECO:0000313" key="1">
    <source>
        <dbReference type="EMBL" id="VWX38279.1"/>
    </source>
</evidence>
<name>A0A653IGA0_9BACL</name>
<dbReference type="InterPro" id="IPR015231">
    <property type="entry name" value="DUF1934"/>
</dbReference>
<evidence type="ECO:0008006" key="3">
    <source>
        <dbReference type="Google" id="ProtNLM"/>
    </source>
</evidence>
<dbReference type="EMBL" id="CABWKQ010000032">
    <property type="protein sequence ID" value="VWX38279.1"/>
    <property type="molecule type" value="Genomic_DNA"/>
</dbReference>
<proteinExistence type="predicted"/>
<organism evidence="1 2">
    <name type="scientific">Exiguobacterium oxidotolerans</name>
    <dbReference type="NCBI Taxonomy" id="223958"/>
    <lineage>
        <taxon>Bacteria</taxon>
        <taxon>Bacillati</taxon>
        <taxon>Bacillota</taxon>
        <taxon>Bacilli</taxon>
        <taxon>Bacillales</taxon>
        <taxon>Bacillales Family XII. Incertae Sedis</taxon>
        <taxon>Exiguobacterium</taxon>
    </lineage>
</organism>
<reference evidence="1 2" key="1">
    <citation type="submission" date="2019-10" db="EMBL/GenBank/DDBJ databases">
        <authorList>
            <person name="Karimi E."/>
        </authorList>
    </citation>
    <scope>NUCLEOTIDE SEQUENCE [LARGE SCALE GENOMIC DNA]</scope>
    <source>
        <strain evidence="1">Exiguobacterium sp. 9Y</strain>
    </source>
</reference>
<keyword evidence="2" id="KW-1185">Reference proteome</keyword>
<dbReference type="Proteomes" id="UP000439752">
    <property type="component" value="Unassembled WGS sequence"/>
</dbReference>
<dbReference type="Pfam" id="PF09148">
    <property type="entry name" value="DUF1934"/>
    <property type="match status" value="1"/>
</dbReference>
<evidence type="ECO:0000313" key="2">
    <source>
        <dbReference type="Proteomes" id="UP000439752"/>
    </source>
</evidence>
<dbReference type="InterPro" id="IPR012674">
    <property type="entry name" value="Calycin"/>
</dbReference>
<protein>
    <recommendedName>
        <fullName evidence="3">DUF1934 domain-containing protein</fullName>
    </recommendedName>
</protein>
<dbReference type="SUPFAM" id="SSF50814">
    <property type="entry name" value="Lipocalins"/>
    <property type="match status" value="1"/>
</dbReference>
<accession>A0A653IGA0</accession>